<feature type="domain" description="J" evidence="3">
    <location>
        <begin position="14"/>
        <end position="78"/>
    </location>
</feature>
<dbReference type="OMA" id="IKNQFYR"/>
<organism evidence="4 5">
    <name type="scientific">Malassezia globosa (strain ATCC MYA-4612 / CBS 7966)</name>
    <name type="common">Dandruff-associated fungus</name>
    <dbReference type="NCBI Taxonomy" id="425265"/>
    <lineage>
        <taxon>Eukaryota</taxon>
        <taxon>Fungi</taxon>
        <taxon>Dikarya</taxon>
        <taxon>Basidiomycota</taxon>
        <taxon>Ustilaginomycotina</taxon>
        <taxon>Malasseziomycetes</taxon>
        <taxon>Malasseziales</taxon>
        <taxon>Malasseziaceae</taxon>
        <taxon>Malassezia</taxon>
    </lineage>
</organism>
<feature type="region of interest" description="Disordered" evidence="2">
    <location>
        <begin position="74"/>
        <end position="104"/>
    </location>
</feature>
<dbReference type="PROSITE" id="PS50076">
    <property type="entry name" value="DNAJ_2"/>
    <property type="match status" value="1"/>
</dbReference>
<dbReference type="KEGG" id="mgl:MGL_1440"/>
<dbReference type="STRING" id="425265.A8PXG4"/>
<dbReference type="InterPro" id="IPR001623">
    <property type="entry name" value="DnaJ_domain"/>
</dbReference>
<dbReference type="RefSeq" id="XP_001731257.1">
    <property type="nucleotide sequence ID" value="XM_001731205.1"/>
</dbReference>
<dbReference type="Proteomes" id="UP000008837">
    <property type="component" value="Unassembled WGS sequence"/>
</dbReference>
<dbReference type="SUPFAM" id="SSF46565">
    <property type="entry name" value="Chaperone J-domain"/>
    <property type="match status" value="1"/>
</dbReference>
<dbReference type="InterPro" id="IPR036869">
    <property type="entry name" value="J_dom_sf"/>
</dbReference>
<keyword evidence="5" id="KW-1185">Reference proteome</keyword>
<dbReference type="InterPro" id="IPR018253">
    <property type="entry name" value="DnaJ_domain_CS"/>
</dbReference>
<evidence type="ECO:0000259" key="3">
    <source>
        <dbReference type="PROSITE" id="PS50076"/>
    </source>
</evidence>
<dbReference type="InterPro" id="IPR051938">
    <property type="entry name" value="Apopto_cytoskel_mod"/>
</dbReference>
<dbReference type="PANTHER" id="PTHR44145">
    <property type="entry name" value="DNAJ HOMOLOG SUBFAMILY A MEMBER 3, MITOCHONDRIAL"/>
    <property type="match status" value="1"/>
</dbReference>
<dbReference type="SMART" id="SM00271">
    <property type="entry name" value="DnaJ"/>
    <property type="match status" value="1"/>
</dbReference>
<gene>
    <name evidence="4" type="ORF">MGL_1440</name>
</gene>
<proteinExistence type="predicted"/>
<dbReference type="PROSITE" id="PS00636">
    <property type="entry name" value="DNAJ_1"/>
    <property type="match status" value="1"/>
</dbReference>
<evidence type="ECO:0000256" key="1">
    <source>
        <dbReference type="ARBA" id="ARBA00023186"/>
    </source>
</evidence>
<dbReference type="CDD" id="cd06257">
    <property type="entry name" value="DnaJ"/>
    <property type="match status" value="1"/>
</dbReference>
<dbReference type="Gene3D" id="1.10.287.110">
    <property type="entry name" value="DnaJ domain"/>
    <property type="match status" value="1"/>
</dbReference>
<sequence length="224" mass="25804">MPYRMYATTSTEADFYAILEVPRHASKAQIKNQFYRLSKQYHPDVSKTEEGKIQFQRVSEAYATLSNDAQRRAYDQKLGVGRSSTMYSSSRRSPHDPPPMSAASRFAHARSAWEYQQRTHQRTHSASPRYSAGARSRMNHNTMSETTHHYARMAEREAKRSEARQRYGPTPAHAHANPSSYRAWSEKRWNHEERQAEMASPVVRFLQVASVMGGAIWLSHKLLS</sequence>
<comment type="caution">
    <text evidence="4">The sequence shown here is derived from an EMBL/GenBank/DDBJ whole genome shotgun (WGS) entry which is preliminary data.</text>
</comment>
<dbReference type="AlphaFoldDB" id="A8PXG4"/>
<dbReference type="PANTHER" id="PTHR44145:SF3">
    <property type="entry name" value="DNAJ HOMOLOG SUBFAMILY A MEMBER 3, MITOCHONDRIAL"/>
    <property type="match status" value="1"/>
</dbReference>
<name>A8PXG4_MALGO</name>
<evidence type="ECO:0000313" key="5">
    <source>
        <dbReference type="Proteomes" id="UP000008837"/>
    </source>
</evidence>
<evidence type="ECO:0000313" key="4">
    <source>
        <dbReference type="EMBL" id="EDP44043.1"/>
    </source>
</evidence>
<dbReference type="Pfam" id="PF00226">
    <property type="entry name" value="DnaJ"/>
    <property type="match status" value="1"/>
</dbReference>
<accession>A8PXG4</accession>
<dbReference type="OrthoDB" id="445556at2759"/>
<dbReference type="PRINTS" id="PR00625">
    <property type="entry name" value="JDOMAIN"/>
</dbReference>
<protein>
    <recommendedName>
        <fullName evidence="3">J domain-containing protein</fullName>
    </recommendedName>
</protein>
<dbReference type="InParanoid" id="A8PXG4"/>
<evidence type="ECO:0000256" key="2">
    <source>
        <dbReference type="SAM" id="MobiDB-lite"/>
    </source>
</evidence>
<feature type="compositionally biased region" description="Low complexity" evidence="2">
    <location>
        <begin position="82"/>
        <end position="91"/>
    </location>
</feature>
<keyword evidence="1" id="KW-0143">Chaperone</keyword>
<dbReference type="VEuPathDB" id="FungiDB:MGL_1440"/>
<reference evidence="4 5" key="1">
    <citation type="journal article" date="2007" name="Proc. Natl. Acad. Sci. U.S.A.">
        <title>Dandruff-associated Malassezia genomes reveal convergent and divergent virulence traits shared with plant and human fungal pathogens.</title>
        <authorList>
            <person name="Xu J."/>
            <person name="Saunders C.W."/>
            <person name="Hu P."/>
            <person name="Grant R.A."/>
            <person name="Boekhout T."/>
            <person name="Kuramae E.E."/>
            <person name="Kronstad J.W."/>
            <person name="Deangelis Y.M."/>
            <person name="Reeder N.L."/>
            <person name="Johnstone K.R."/>
            <person name="Leland M."/>
            <person name="Fieno A.M."/>
            <person name="Begley W.M."/>
            <person name="Sun Y."/>
            <person name="Lacey M.P."/>
            <person name="Chaudhary T."/>
            <person name="Keough T."/>
            <person name="Chu L."/>
            <person name="Sears R."/>
            <person name="Yuan B."/>
            <person name="Dawson T.L.Jr."/>
        </authorList>
    </citation>
    <scope>NUCLEOTIDE SEQUENCE [LARGE SCALE GENOMIC DNA]</scope>
    <source>
        <strain evidence="5">ATCC MYA-4612 / CBS 7966</strain>
    </source>
</reference>
<dbReference type="EMBL" id="AAYY01000004">
    <property type="protein sequence ID" value="EDP44043.1"/>
    <property type="molecule type" value="Genomic_DNA"/>
</dbReference>
<dbReference type="GeneID" id="5855564"/>